<dbReference type="RefSeq" id="WP_115331714.1">
    <property type="nucleotide sequence ID" value="NZ_CAAAHP010000018.1"/>
</dbReference>
<gene>
    <name evidence="1" type="ORF">NCTC13316_02236</name>
</gene>
<reference evidence="1 2" key="1">
    <citation type="submission" date="2018-06" db="EMBL/GenBank/DDBJ databases">
        <authorList>
            <consortium name="Pathogen Informatics"/>
            <person name="Doyle S."/>
        </authorList>
    </citation>
    <scope>NUCLEOTIDE SEQUENCE [LARGE SCALE GENOMIC DNA]</scope>
    <source>
        <strain evidence="1 2">NCTC13316</strain>
    </source>
</reference>
<protein>
    <submittedName>
        <fullName evidence="1">Uncharacterized protein</fullName>
    </submittedName>
</protein>
<accession>A0A378JV98</accession>
<sequence>MKIIVATYYNKAEKKLGILITHGKAFSDLKLDEKKLLGQAKLQVVSAKKANLADFDSKLAEIKVKDFEYANTIHINFKEEDYPSSVGLQTYLLELDKFVKSILDDIKQAYPDVQSVIYDGDINLTFPSKAIFPNFLLDNSIHSIFKDSEVTVNAYSSLQPVVNAAIKFAKAYRAVITPYNPSSPRVNTIRSTQSEAWDALEDDMRKLSIIRANSCNGNLLFSSQDEHVDGKEEVPDNNFKSNG</sequence>
<proteinExistence type="predicted"/>
<name>A0A378JV98_9GAMM</name>
<evidence type="ECO:0000313" key="2">
    <source>
        <dbReference type="Proteomes" id="UP000254794"/>
    </source>
</evidence>
<keyword evidence="2" id="KW-1185">Reference proteome</keyword>
<organism evidence="1 2">
    <name type="scientific">Legionella busanensis</name>
    <dbReference type="NCBI Taxonomy" id="190655"/>
    <lineage>
        <taxon>Bacteria</taxon>
        <taxon>Pseudomonadati</taxon>
        <taxon>Pseudomonadota</taxon>
        <taxon>Gammaproteobacteria</taxon>
        <taxon>Legionellales</taxon>
        <taxon>Legionellaceae</taxon>
        <taxon>Legionella</taxon>
    </lineage>
</organism>
<dbReference type="AlphaFoldDB" id="A0A378JV98"/>
<dbReference type="OrthoDB" id="5654120at2"/>
<dbReference type="Proteomes" id="UP000254794">
    <property type="component" value="Unassembled WGS sequence"/>
</dbReference>
<dbReference type="EMBL" id="UGOD01000001">
    <property type="protein sequence ID" value="STX52132.1"/>
    <property type="molecule type" value="Genomic_DNA"/>
</dbReference>
<evidence type="ECO:0000313" key="1">
    <source>
        <dbReference type="EMBL" id="STX52132.1"/>
    </source>
</evidence>